<evidence type="ECO:0000256" key="3">
    <source>
        <dbReference type="ARBA" id="ARBA00022763"/>
    </source>
</evidence>
<keyword evidence="4" id="KW-0234">DNA repair</keyword>
<dbReference type="PANTHER" id="PTHR47810:SF1">
    <property type="entry name" value="DNA LIGASE B"/>
    <property type="match status" value="1"/>
</dbReference>
<keyword evidence="1 7" id="KW-0436">Ligase</keyword>
<keyword evidence="2" id="KW-0235">DNA replication</keyword>
<dbReference type="EC" id="6.5.1.2" evidence="7"/>
<protein>
    <submittedName>
        <fullName evidence="7">ATP-dependent DNA ligase</fullName>
        <ecNumber evidence="7">6.5.1.2</ecNumber>
    </submittedName>
</protein>
<evidence type="ECO:0000256" key="2">
    <source>
        <dbReference type="ARBA" id="ARBA00022705"/>
    </source>
</evidence>
<feature type="non-terminal residue" evidence="7">
    <location>
        <position position="189"/>
    </location>
</feature>
<feature type="domain" description="NAD-dependent DNA ligase N-terminal" evidence="6">
    <location>
        <begin position="27"/>
        <end position="189"/>
    </location>
</feature>
<dbReference type="Gene3D" id="3.30.470.30">
    <property type="entry name" value="DNA ligase/mRNA capping enzyme"/>
    <property type="match status" value="1"/>
</dbReference>
<dbReference type="Gene3D" id="1.10.287.610">
    <property type="entry name" value="Helix hairpin bin"/>
    <property type="match status" value="1"/>
</dbReference>
<dbReference type="EMBL" id="WBSZ01000600">
    <property type="protein sequence ID" value="KAB2515823.1"/>
    <property type="molecule type" value="Genomic_DNA"/>
</dbReference>
<organism evidence="7 8">
    <name type="scientific">Enterobacter hormaechei</name>
    <dbReference type="NCBI Taxonomy" id="158836"/>
    <lineage>
        <taxon>Bacteria</taxon>
        <taxon>Pseudomonadati</taxon>
        <taxon>Pseudomonadota</taxon>
        <taxon>Gammaproteobacteria</taxon>
        <taxon>Enterobacterales</taxon>
        <taxon>Enterobacteriaceae</taxon>
        <taxon>Enterobacter</taxon>
        <taxon>Enterobacter cloacae complex</taxon>
    </lineage>
</organism>
<keyword evidence="5" id="KW-0732">Signal</keyword>
<feature type="signal peptide" evidence="5">
    <location>
        <begin position="1"/>
        <end position="18"/>
    </location>
</feature>
<dbReference type="GO" id="GO:0006260">
    <property type="term" value="P:DNA replication"/>
    <property type="evidence" value="ECO:0007669"/>
    <property type="project" value="UniProtKB-KW"/>
</dbReference>
<dbReference type="PROSITE" id="PS01055">
    <property type="entry name" value="DNA_LIGASE_N1"/>
    <property type="match status" value="1"/>
</dbReference>
<comment type="caution">
    <text evidence="7">The sequence shown here is derived from an EMBL/GenBank/DDBJ whole genome shotgun (WGS) entry which is preliminary data.</text>
</comment>
<name>A0A6L3XUI4_9ENTR</name>
<evidence type="ECO:0000313" key="8">
    <source>
        <dbReference type="Proteomes" id="UP000476281"/>
    </source>
</evidence>
<dbReference type="InterPro" id="IPR013840">
    <property type="entry name" value="DNAligase_N"/>
</dbReference>
<keyword evidence="3" id="KW-0227">DNA damage</keyword>
<evidence type="ECO:0000256" key="1">
    <source>
        <dbReference type="ARBA" id="ARBA00022598"/>
    </source>
</evidence>
<dbReference type="GO" id="GO:0003911">
    <property type="term" value="F:DNA ligase (NAD+) activity"/>
    <property type="evidence" value="ECO:0007669"/>
    <property type="project" value="UniProtKB-EC"/>
</dbReference>
<dbReference type="SUPFAM" id="SSF56091">
    <property type="entry name" value="DNA ligase/mRNA capping enzyme, catalytic domain"/>
    <property type="match status" value="1"/>
</dbReference>
<feature type="chain" id="PRO_5026752629" evidence="5">
    <location>
        <begin position="19"/>
        <end position="189"/>
    </location>
</feature>
<evidence type="ECO:0000313" key="7">
    <source>
        <dbReference type="EMBL" id="KAB2515823.1"/>
    </source>
</evidence>
<reference evidence="7 8" key="1">
    <citation type="submission" date="2019-09" db="EMBL/GenBank/DDBJ databases">
        <title>Reversal of blaTEM antimicrobial resistance by CRISPR-Cas9 in clinical E. coli and other Enterobacteriaceae strains.</title>
        <authorList>
            <person name="Tagliaferri T."/>
            <person name="Guimaraes N."/>
            <person name="Pereira M."/>
            <person name="Felicori L."/>
            <person name="Horz H.-P."/>
            <person name="Santos S."/>
            <person name="Mendes T."/>
        </authorList>
    </citation>
    <scope>NUCLEOTIDE SEQUENCE [LARGE SCALE GENOMIC DNA]</scope>
    <source>
        <strain evidence="7 8">E2_blaTEM_MG</strain>
    </source>
</reference>
<dbReference type="InterPro" id="IPR018239">
    <property type="entry name" value="DNA_ligase_AS"/>
</dbReference>
<proteinExistence type="predicted"/>
<dbReference type="SMART" id="SM00532">
    <property type="entry name" value="LIGANc"/>
    <property type="match status" value="1"/>
</dbReference>
<dbReference type="Proteomes" id="UP000476281">
    <property type="component" value="Unassembled WGS sequence"/>
</dbReference>
<dbReference type="GO" id="GO:0006281">
    <property type="term" value="P:DNA repair"/>
    <property type="evidence" value="ECO:0007669"/>
    <property type="project" value="UniProtKB-KW"/>
</dbReference>
<evidence type="ECO:0000259" key="6">
    <source>
        <dbReference type="SMART" id="SM00532"/>
    </source>
</evidence>
<dbReference type="PANTHER" id="PTHR47810">
    <property type="entry name" value="DNA LIGASE"/>
    <property type="match status" value="1"/>
</dbReference>
<dbReference type="InterPro" id="IPR013839">
    <property type="entry name" value="DNAligase_adenylation"/>
</dbReference>
<gene>
    <name evidence="7" type="primary">ligB</name>
    <name evidence="7" type="synonym">yicF</name>
    <name evidence="7" type="ORF">F9C29_16730</name>
</gene>
<evidence type="ECO:0000256" key="4">
    <source>
        <dbReference type="ARBA" id="ARBA00023204"/>
    </source>
</evidence>
<accession>A0A6L3XUI4</accession>
<dbReference type="AlphaFoldDB" id="A0A6L3XUI4"/>
<dbReference type="Pfam" id="PF01653">
    <property type="entry name" value="DNA_ligase_aden"/>
    <property type="match status" value="1"/>
</dbReference>
<sequence length="189" mass="21068">MVKWISILMIFLSSGAMAICPVWSPAKAGQEIAALKAQLTRWNDDYWKQGSSEVSDDVYDRLNARLKQWQRCFHDEPLHDDLPAASGTVKHPFAHTGVHKVESKQALSRWMATQQDLWVQPKVDGVAVTLVYKNGKLVQAISRGDGLQGEEWTAQARMIPAIPQTLAGPLANSVLQGELFLLRDGHIQQ</sequence>
<dbReference type="InterPro" id="IPR050326">
    <property type="entry name" value="NAD_dep_DNA_ligaseB"/>
</dbReference>
<evidence type="ECO:0000256" key="5">
    <source>
        <dbReference type="SAM" id="SignalP"/>
    </source>
</evidence>